<dbReference type="InterPro" id="IPR001534">
    <property type="entry name" value="Transthyretin-like"/>
</dbReference>
<dbReference type="PANTHER" id="PTHR21700:SF44">
    <property type="entry name" value="TRANSTHYRETIN-LIKE FAMILY PROTEIN"/>
    <property type="match status" value="1"/>
</dbReference>
<organism evidence="8">
    <name type="scientific">Enterobius vermicularis</name>
    <name type="common">Human pinworm</name>
    <dbReference type="NCBI Taxonomy" id="51028"/>
    <lineage>
        <taxon>Eukaryota</taxon>
        <taxon>Metazoa</taxon>
        <taxon>Ecdysozoa</taxon>
        <taxon>Nematoda</taxon>
        <taxon>Chromadorea</taxon>
        <taxon>Rhabditida</taxon>
        <taxon>Spirurina</taxon>
        <taxon>Oxyuridomorpha</taxon>
        <taxon>Oxyuroidea</taxon>
        <taxon>Oxyuridae</taxon>
        <taxon>Enterobius</taxon>
    </lineage>
</organism>
<dbReference type="PANTHER" id="PTHR21700">
    <property type="entry name" value="TRANSTHYRETIN-LIKE FAMILY PROTEIN-RELATED"/>
    <property type="match status" value="1"/>
</dbReference>
<reference evidence="6 7" key="2">
    <citation type="submission" date="2018-10" db="EMBL/GenBank/DDBJ databases">
        <authorList>
            <consortium name="Pathogen Informatics"/>
        </authorList>
    </citation>
    <scope>NUCLEOTIDE SEQUENCE [LARGE SCALE GENOMIC DNA]</scope>
</reference>
<dbReference type="WBParaSite" id="EVEC_0000360901-mRNA-1">
    <property type="protein sequence ID" value="EVEC_0000360901-mRNA-1"/>
    <property type="gene ID" value="EVEC_0000360901"/>
</dbReference>
<dbReference type="Proteomes" id="UP000274131">
    <property type="component" value="Unassembled WGS sequence"/>
</dbReference>
<evidence type="ECO:0000256" key="4">
    <source>
        <dbReference type="ARBA" id="ARBA00022729"/>
    </source>
</evidence>
<dbReference type="GO" id="GO:0005576">
    <property type="term" value="C:extracellular region"/>
    <property type="evidence" value="ECO:0007669"/>
    <property type="project" value="UniProtKB-SubCell"/>
</dbReference>
<dbReference type="InterPro" id="IPR038479">
    <property type="entry name" value="Transthyretin-like_sf"/>
</dbReference>
<keyword evidence="3" id="KW-0964">Secreted</keyword>
<dbReference type="AlphaFoldDB" id="A0A0N4V0Z9"/>
<gene>
    <name evidence="6" type="ORF">EVEC_LOCUS3317</name>
</gene>
<dbReference type="Pfam" id="PF01060">
    <property type="entry name" value="TTR-52"/>
    <property type="match status" value="3"/>
</dbReference>
<accession>A0A0N4V0Z9</accession>
<keyword evidence="7" id="KW-1185">Reference proteome</keyword>
<protein>
    <submittedName>
        <fullName evidence="8">Transthyretin-like family protein</fullName>
    </submittedName>
</protein>
<evidence type="ECO:0000313" key="6">
    <source>
        <dbReference type="EMBL" id="VDD88174.1"/>
    </source>
</evidence>
<evidence type="ECO:0000256" key="2">
    <source>
        <dbReference type="ARBA" id="ARBA00010112"/>
    </source>
</evidence>
<feature type="chain" id="PRO_5043122604" evidence="5">
    <location>
        <begin position="21"/>
        <end position="376"/>
    </location>
</feature>
<comment type="similarity">
    <text evidence="2">Belongs to the nematode transthyretin-like family.</text>
</comment>
<feature type="signal peptide" evidence="5">
    <location>
        <begin position="1"/>
        <end position="20"/>
    </location>
</feature>
<reference evidence="8" key="1">
    <citation type="submission" date="2017-02" db="UniProtKB">
        <authorList>
            <consortium name="WormBaseParasite"/>
        </authorList>
    </citation>
    <scope>IDENTIFICATION</scope>
</reference>
<dbReference type="GO" id="GO:0009986">
    <property type="term" value="C:cell surface"/>
    <property type="evidence" value="ECO:0007669"/>
    <property type="project" value="InterPro"/>
</dbReference>
<proteinExistence type="inferred from homology"/>
<keyword evidence="4 5" id="KW-0732">Signal</keyword>
<sequence length="376" mass="42596">MFGITVWAMALLLLIRCSNSLTPQSVWVEGRLKCGSQDAGNLRVELVDVDSMPNPDDLLDSGYTNETGAFSLKGSSSELSDIDPEVRIFHDCNDLDKACKREWIIRIPKKYIFDGTEPKEPMNIGVLNLEVELENEIHTCILNIMLLSTVFIPLIGCLLHRSTASKVPDPQFYSVVGKLYCGSTPAADVLVKLVDDDFGKGNNDDVMDSVRTDKNGYFKLSGSATESTTIDPQLKIYHDCADNSDPCQRRWKFELPNHYITSQNEERKIVDIGTWNLEAILPEESETGDEIDGIYTDYQGQFDLYGRITAATRIKPGLEIYHDCENQEKTQRQWTLEFPESYITFGRYPHQTFDIGTWNLAVRNPSEEEQVKQKIV</sequence>
<evidence type="ECO:0000313" key="8">
    <source>
        <dbReference type="WBParaSite" id="EVEC_0000360901-mRNA-1"/>
    </source>
</evidence>
<evidence type="ECO:0000256" key="5">
    <source>
        <dbReference type="SAM" id="SignalP"/>
    </source>
</evidence>
<dbReference type="Gene3D" id="2.60.40.3330">
    <property type="match status" value="3"/>
</dbReference>
<evidence type="ECO:0000256" key="3">
    <source>
        <dbReference type="ARBA" id="ARBA00022525"/>
    </source>
</evidence>
<comment type="subcellular location">
    <subcellularLocation>
        <location evidence="1">Secreted</location>
    </subcellularLocation>
</comment>
<dbReference type="EMBL" id="UXUI01007562">
    <property type="protein sequence ID" value="VDD88174.1"/>
    <property type="molecule type" value="Genomic_DNA"/>
</dbReference>
<evidence type="ECO:0000256" key="1">
    <source>
        <dbReference type="ARBA" id="ARBA00004613"/>
    </source>
</evidence>
<dbReference type="OrthoDB" id="5798901at2759"/>
<evidence type="ECO:0000313" key="7">
    <source>
        <dbReference type="Proteomes" id="UP000274131"/>
    </source>
</evidence>
<name>A0A0N4V0Z9_ENTVE</name>